<dbReference type="Gene3D" id="3.40.50.740">
    <property type="match status" value="1"/>
</dbReference>
<reference evidence="12 13" key="1">
    <citation type="journal article" date="2011" name="J. Bacteriol.">
        <title>Genome sequence of 'Pedosphaera parvula' Ellin514, an aerobic Verrucomicrobial isolate from pasture soil.</title>
        <authorList>
            <person name="Kant R."/>
            <person name="van Passel M.W."/>
            <person name="Sangwan P."/>
            <person name="Palva A."/>
            <person name="Lucas S."/>
            <person name="Copeland A."/>
            <person name="Lapidus A."/>
            <person name="Glavina Del Rio T."/>
            <person name="Dalin E."/>
            <person name="Tice H."/>
            <person name="Bruce D."/>
            <person name="Goodwin L."/>
            <person name="Pitluck S."/>
            <person name="Chertkov O."/>
            <person name="Larimer F.W."/>
            <person name="Land M.L."/>
            <person name="Hauser L."/>
            <person name="Brettin T.S."/>
            <person name="Detter J.C."/>
            <person name="Han S."/>
            <person name="de Vos W.M."/>
            <person name="Janssen P.H."/>
            <person name="Smidt H."/>
        </authorList>
    </citation>
    <scope>NUCLEOTIDE SEQUENCE [LARGE SCALE GENOMIC DNA]</scope>
    <source>
        <strain evidence="12 13">Ellin514</strain>
    </source>
</reference>
<sequence length="744" mass="82422">MTTKEQREAAPENSLLREWTGPLTSDITLHPGNFGLGKVPAKFQPDATTTMVCGFCSTGCGLNIHLKEGRAVNLTPQTNYPVNLGMACPKGWEALTPLQAPDRATTPYLRGKDGKLEPVDWNEAMTVFTERFKDIQTRHGPASVAFLGTGQIVTEEMAFLGALAKFGMGMIHGDGNTRQCMATAVTAYKESFGFDAPPYTYRDFEESDVLVFIGSNLCIAHPILWQRVLRNPNQPEIIVIDPRKTETAMAATQHYPIRPKSDLTFLYGLANILINQGWINPDYINQHTAGFEDFKKHVQAFTPEMTAEASGIDVKQLHHLAETIHQGKRVSFWWTMGVNQSHEGTRVAQAIINIALMTGNIGRPGTGANSITGQCNAMGSRLFSNTTNLLGGHDFKDAADRERVASILGIDAGLIPNQTGWAYDQIIDGIDTGTIKGLWVVATNTAHSWINQSSIQRIFAKLEFLVVQDMYHTTETAQFAHLILPAAAWGEKDGTFINSERRIGLVKKVAPAPGLALSDFNIFKLVAAYWGCTELFAQWRSPEVVFQIIKRLSHGQPCDFSGILDYKMIDAAGGIQWPLQQEEKLLDSERRLFGDGIFYHGDGKARFIFGEPREMSEPPDAEYPFILLTGRGTSAQWHTQTRTAKSAVLRRLYPESIYAEINPSDAARRGITASSWVEVTSRRGRLKAKAFITSTIATGQIFIPMHYAQTNQLTFPSFDPYSRQPSYKSCAVSIRAIHPKEQNA</sequence>
<dbReference type="SMART" id="SM00926">
    <property type="entry name" value="Molybdop_Fe4S4"/>
    <property type="match status" value="1"/>
</dbReference>
<evidence type="ECO:0000256" key="2">
    <source>
        <dbReference type="ARBA" id="ARBA00001966"/>
    </source>
</evidence>
<dbReference type="Pfam" id="PF01568">
    <property type="entry name" value="Molydop_binding"/>
    <property type="match status" value="1"/>
</dbReference>
<organism evidence="12 13">
    <name type="scientific">Pedosphaera parvula (strain Ellin514)</name>
    <dbReference type="NCBI Taxonomy" id="320771"/>
    <lineage>
        <taxon>Bacteria</taxon>
        <taxon>Pseudomonadati</taxon>
        <taxon>Verrucomicrobiota</taxon>
        <taxon>Pedosphaerae</taxon>
        <taxon>Pedosphaerales</taxon>
        <taxon>Pedosphaeraceae</taxon>
        <taxon>Pedosphaera</taxon>
    </lineage>
</organism>
<evidence type="ECO:0000313" key="12">
    <source>
        <dbReference type="EMBL" id="EEF60105.1"/>
    </source>
</evidence>
<dbReference type="GO" id="GO:0043546">
    <property type="term" value="F:molybdopterin cofactor binding"/>
    <property type="evidence" value="ECO:0007669"/>
    <property type="project" value="InterPro"/>
</dbReference>
<comment type="caution">
    <text evidence="12">The sequence shown here is derived from an EMBL/GenBank/DDBJ whole genome shotgun (WGS) entry which is preliminary data.</text>
</comment>
<dbReference type="PIRSF" id="PIRSF000144">
    <property type="entry name" value="CbbBc"/>
    <property type="match status" value="1"/>
</dbReference>
<feature type="domain" description="4Fe-4S Mo/W bis-MGD-type" evidence="11">
    <location>
        <begin position="46"/>
        <end position="102"/>
    </location>
</feature>
<dbReference type="GO" id="GO:0045333">
    <property type="term" value="P:cellular respiration"/>
    <property type="evidence" value="ECO:0007669"/>
    <property type="project" value="UniProtKB-ARBA"/>
</dbReference>
<dbReference type="GO" id="GO:0016020">
    <property type="term" value="C:membrane"/>
    <property type="evidence" value="ECO:0007669"/>
    <property type="project" value="TreeGrafter"/>
</dbReference>
<dbReference type="CDD" id="cd02791">
    <property type="entry name" value="MopB_CT_Nitrate-R-NapA-like"/>
    <property type="match status" value="1"/>
</dbReference>
<dbReference type="Gene3D" id="3.40.228.10">
    <property type="entry name" value="Dimethylsulfoxide Reductase, domain 2"/>
    <property type="match status" value="1"/>
</dbReference>
<protein>
    <submittedName>
        <fullName evidence="12">Molybdopterin oxidoreductase</fullName>
    </submittedName>
</protein>
<keyword evidence="8" id="KW-0408">Iron</keyword>
<dbReference type="RefSeq" id="WP_007415860.1">
    <property type="nucleotide sequence ID" value="NZ_ABOX02000020.1"/>
</dbReference>
<evidence type="ECO:0000256" key="9">
    <source>
        <dbReference type="ARBA" id="ARBA00023014"/>
    </source>
</evidence>
<evidence type="ECO:0000259" key="11">
    <source>
        <dbReference type="PROSITE" id="PS51669"/>
    </source>
</evidence>
<dbReference type="GO" id="GO:0051539">
    <property type="term" value="F:4 iron, 4 sulfur cluster binding"/>
    <property type="evidence" value="ECO:0007669"/>
    <property type="project" value="UniProtKB-KW"/>
</dbReference>
<dbReference type="InterPro" id="IPR006656">
    <property type="entry name" value="Mopterin_OxRdtase"/>
</dbReference>
<dbReference type="EMBL" id="ABOX02000020">
    <property type="protein sequence ID" value="EEF60105.1"/>
    <property type="molecule type" value="Genomic_DNA"/>
</dbReference>
<evidence type="ECO:0000256" key="5">
    <source>
        <dbReference type="ARBA" id="ARBA00022505"/>
    </source>
</evidence>
<evidence type="ECO:0000256" key="1">
    <source>
        <dbReference type="ARBA" id="ARBA00001942"/>
    </source>
</evidence>
<keyword evidence="9" id="KW-0411">Iron-sulfur</keyword>
<dbReference type="GO" id="GO:0016491">
    <property type="term" value="F:oxidoreductase activity"/>
    <property type="evidence" value="ECO:0007669"/>
    <property type="project" value="UniProtKB-KW"/>
</dbReference>
<dbReference type="GO" id="GO:0046872">
    <property type="term" value="F:metal ion binding"/>
    <property type="evidence" value="ECO:0007669"/>
    <property type="project" value="UniProtKB-KW"/>
</dbReference>
<keyword evidence="7" id="KW-0560">Oxidoreductase</keyword>
<dbReference type="InterPro" id="IPR009010">
    <property type="entry name" value="Asp_de-COase-like_dom_sf"/>
</dbReference>
<dbReference type="SUPFAM" id="SSF53706">
    <property type="entry name" value="Formate dehydrogenase/DMSO reductase, domains 1-3"/>
    <property type="match status" value="1"/>
</dbReference>
<evidence type="ECO:0000256" key="6">
    <source>
        <dbReference type="ARBA" id="ARBA00022723"/>
    </source>
</evidence>
<dbReference type="PROSITE" id="PS51669">
    <property type="entry name" value="4FE4S_MOW_BIS_MGD"/>
    <property type="match status" value="1"/>
</dbReference>
<dbReference type="PANTHER" id="PTHR43105:SF10">
    <property type="entry name" value="NADH-QUINONE OXIDOREDUCTASE SUBUNIT G"/>
    <property type="match status" value="1"/>
</dbReference>
<dbReference type="SUPFAM" id="SSF50692">
    <property type="entry name" value="ADC-like"/>
    <property type="match status" value="1"/>
</dbReference>
<name>B9XJ67_PEDPL</name>
<dbReference type="Pfam" id="PF00384">
    <property type="entry name" value="Molybdopterin"/>
    <property type="match status" value="1"/>
</dbReference>
<dbReference type="InterPro" id="IPR006963">
    <property type="entry name" value="Mopterin_OxRdtase_4Fe-4S_dom"/>
</dbReference>
<dbReference type="InterPro" id="IPR006657">
    <property type="entry name" value="MoPterin_dinucl-bd_dom"/>
</dbReference>
<keyword evidence="4" id="KW-0004">4Fe-4S</keyword>
<keyword evidence="6" id="KW-0479">Metal-binding</keyword>
<dbReference type="AlphaFoldDB" id="B9XJ67"/>
<accession>B9XJ67</accession>
<dbReference type="Gene3D" id="2.40.40.20">
    <property type="match status" value="1"/>
</dbReference>
<evidence type="ECO:0000256" key="10">
    <source>
        <dbReference type="ARBA" id="ARBA00023063"/>
    </source>
</evidence>
<evidence type="ECO:0000313" key="13">
    <source>
        <dbReference type="Proteomes" id="UP000003688"/>
    </source>
</evidence>
<keyword evidence="10" id="KW-0534">Nitrate assimilation</keyword>
<evidence type="ECO:0000256" key="3">
    <source>
        <dbReference type="ARBA" id="ARBA00008747"/>
    </source>
</evidence>
<keyword evidence="13" id="KW-1185">Reference proteome</keyword>
<dbReference type="InterPro" id="IPR050123">
    <property type="entry name" value="Prok_molybdopt-oxidoreductase"/>
</dbReference>
<dbReference type="Pfam" id="PF04879">
    <property type="entry name" value="Molybdop_Fe4S4"/>
    <property type="match status" value="1"/>
</dbReference>
<dbReference type="CDD" id="cd02754">
    <property type="entry name" value="MopB_Nitrate-R-NapA-like"/>
    <property type="match status" value="1"/>
</dbReference>
<evidence type="ECO:0000256" key="7">
    <source>
        <dbReference type="ARBA" id="ARBA00023002"/>
    </source>
</evidence>
<dbReference type="OrthoDB" id="9805142at2"/>
<comment type="cofactor">
    <cofactor evidence="2">
        <name>[4Fe-4S] cluster</name>
        <dbReference type="ChEBI" id="CHEBI:49883"/>
    </cofactor>
</comment>
<keyword evidence="5" id="KW-0500">Molybdenum</keyword>
<dbReference type="PANTHER" id="PTHR43105">
    <property type="entry name" value="RESPIRATORY NITRATE REDUCTASE"/>
    <property type="match status" value="1"/>
</dbReference>
<evidence type="ECO:0000256" key="8">
    <source>
        <dbReference type="ARBA" id="ARBA00023004"/>
    </source>
</evidence>
<comment type="cofactor">
    <cofactor evidence="1">
        <name>Mo-bis(molybdopterin guanine dinucleotide)</name>
        <dbReference type="ChEBI" id="CHEBI:60539"/>
    </cofactor>
</comment>
<dbReference type="STRING" id="320771.Cflav_PD3164"/>
<comment type="similarity">
    <text evidence="3">Belongs to the prokaryotic molybdopterin-containing oxidoreductase family. NasA/NapA/NarB subfamily.</text>
</comment>
<evidence type="ECO:0000256" key="4">
    <source>
        <dbReference type="ARBA" id="ARBA00022485"/>
    </source>
</evidence>
<dbReference type="Proteomes" id="UP000003688">
    <property type="component" value="Unassembled WGS sequence"/>
</dbReference>
<gene>
    <name evidence="12" type="ORF">Cflav_PD3164</name>
</gene>
<dbReference type="Gene3D" id="2.20.25.90">
    <property type="entry name" value="ADC-like domains"/>
    <property type="match status" value="1"/>
</dbReference>
<dbReference type="GO" id="GO:0042128">
    <property type="term" value="P:nitrate assimilation"/>
    <property type="evidence" value="ECO:0007669"/>
    <property type="project" value="UniProtKB-KW"/>
</dbReference>
<proteinExistence type="inferred from homology"/>
<dbReference type="InterPro" id="IPR041957">
    <property type="entry name" value="CT_Nitrate-R-NapA-like"/>
</dbReference>